<name>A0A1I4IYT9_9LACT</name>
<proteinExistence type="predicted"/>
<dbReference type="InterPro" id="IPR008875">
    <property type="entry name" value="TraX"/>
</dbReference>
<sequence>MKKIFSSYDLKIIGIIFMVIDHVNTYLGSYLGLPTWIGFLGRFVAPLFVFMMVEGFHYTRSRKKYFLRLLGGGLLMYAINISFNLLTRSSFEDPYGQFDIFLLLAGHNIFMTLALLFAFIWAIDIMRKNKGTKLKCLSYSLVIVLLLPFILLSEGGPYELVLVLIFYFFRGRWAKISASIITFSLLLLTWSLVGYFTGSAVGTLYQVLSFSNEFMIITVLPFIYLYNGQRGGSGAQWQRDLFYYFYPAHLLILYILRYALVGVV</sequence>
<protein>
    <submittedName>
        <fullName evidence="1">TraX protein</fullName>
    </submittedName>
</protein>
<dbReference type="RefSeq" id="WP_003133188.1">
    <property type="nucleotide sequence ID" value="NZ_CAXVJC010000008.1"/>
</dbReference>
<gene>
    <name evidence="1" type="ORF">SAMN05216438_12316</name>
</gene>
<dbReference type="Pfam" id="PF05857">
    <property type="entry name" value="TraX"/>
    <property type="match status" value="1"/>
</dbReference>
<organism evidence="1 2">
    <name type="scientific">Lactococcus garvieae</name>
    <dbReference type="NCBI Taxonomy" id="1363"/>
    <lineage>
        <taxon>Bacteria</taxon>
        <taxon>Bacillati</taxon>
        <taxon>Bacillota</taxon>
        <taxon>Bacilli</taxon>
        <taxon>Lactobacillales</taxon>
        <taxon>Streptococcaceae</taxon>
        <taxon>Lactococcus</taxon>
    </lineage>
</organism>
<reference evidence="1 2" key="1">
    <citation type="submission" date="2016-10" db="EMBL/GenBank/DDBJ databases">
        <authorList>
            <person name="de Groot N.N."/>
        </authorList>
    </citation>
    <scope>NUCLEOTIDE SEQUENCE [LARGE SCALE GENOMIC DNA]</scope>
    <source>
        <strain evidence="1 2">M79</strain>
    </source>
</reference>
<accession>A0A1I4IYT9</accession>
<dbReference type="Proteomes" id="UP000181969">
    <property type="component" value="Unassembled WGS sequence"/>
</dbReference>
<evidence type="ECO:0000313" key="2">
    <source>
        <dbReference type="Proteomes" id="UP000181969"/>
    </source>
</evidence>
<dbReference type="OrthoDB" id="9781069at2"/>
<evidence type="ECO:0000313" key="1">
    <source>
        <dbReference type="EMBL" id="SFL59484.1"/>
    </source>
</evidence>
<dbReference type="EMBL" id="FOTJ01000023">
    <property type="protein sequence ID" value="SFL59484.1"/>
    <property type="molecule type" value="Genomic_DNA"/>
</dbReference>
<dbReference type="AlphaFoldDB" id="A0A1I4IYT9"/>